<dbReference type="PANTHER" id="PTHR45737">
    <property type="entry name" value="VON WILLEBRAND FACTOR A DOMAIN-CONTAINING PROTEIN 5A"/>
    <property type="match status" value="1"/>
</dbReference>
<accession>A0A7X0LKB9</accession>
<dbReference type="SUPFAM" id="SSF53300">
    <property type="entry name" value="vWA-like"/>
    <property type="match status" value="1"/>
</dbReference>
<dbReference type="InterPro" id="IPR002035">
    <property type="entry name" value="VWF_A"/>
</dbReference>
<comment type="caution">
    <text evidence="3">The sequence shown here is derived from an EMBL/GenBank/DDBJ whole genome shotgun (WGS) entry which is preliminary data.</text>
</comment>
<dbReference type="InterPro" id="IPR036465">
    <property type="entry name" value="vWFA_dom_sf"/>
</dbReference>
<name>A0A7X0LKB9_9BACT</name>
<protein>
    <submittedName>
        <fullName evidence="3">Ca-activated chloride channel family protein</fullName>
    </submittedName>
</protein>
<dbReference type="AlphaFoldDB" id="A0A7X0LKB9"/>
<dbReference type="InterPro" id="IPR013694">
    <property type="entry name" value="VIT"/>
</dbReference>
<dbReference type="Pfam" id="PF08487">
    <property type="entry name" value="VIT"/>
    <property type="match status" value="1"/>
</dbReference>
<evidence type="ECO:0000313" key="3">
    <source>
        <dbReference type="EMBL" id="MBB6429481.1"/>
    </source>
</evidence>
<evidence type="ECO:0000259" key="1">
    <source>
        <dbReference type="PROSITE" id="PS50234"/>
    </source>
</evidence>
<dbReference type="Gene3D" id="3.40.50.410">
    <property type="entry name" value="von Willebrand factor, type A domain"/>
    <property type="match status" value="1"/>
</dbReference>
<evidence type="ECO:0000259" key="2">
    <source>
        <dbReference type="PROSITE" id="PS51468"/>
    </source>
</evidence>
<dbReference type="RefSeq" id="WP_184677057.1">
    <property type="nucleotide sequence ID" value="NZ_JACHGY010000001.1"/>
</dbReference>
<reference evidence="3 4" key="1">
    <citation type="submission" date="2020-08" db="EMBL/GenBank/DDBJ databases">
        <title>Genomic Encyclopedia of Type Strains, Phase IV (KMG-IV): sequencing the most valuable type-strain genomes for metagenomic binning, comparative biology and taxonomic classification.</title>
        <authorList>
            <person name="Goeker M."/>
        </authorList>
    </citation>
    <scope>NUCLEOTIDE SEQUENCE [LARGE SCALE GENOMIC DNA]</scope>
    <source>
        <strain evidence="3 4">DSM 103725</strain>
    </source>
</reference>
<dbReference type="PROSITE" id="PS51468">
    <property type="entry name" value="VIT"/>
    <property type="match status" value="1"/>
</dbReference>
<organism evidence="3 4">
    <name type="scientific">Algisphaera agarilytica</name>
    <dbReference type="NCBI Taxonomy" id="1385975"/>
    <lineage>
        <taxon>Bacteria</taxon>
        <taxon>Pseudomonadati</taxon>
        <taxon>Planctomycetota</taxon>
        <taxon>Phycisphaerae</taxon>
        <taxon>Phycisphaerales</taxon>
        <taxon>Phycisphaeraceae</taxon>
        <taxon>Algisphaera</taxon>
    </lineage>
</organism>
<sequence length="678" mass="73489">MRNESLTHVMGVKIVDGKPQPAAAPVFTTVAPDEEVWIIATPGNQANPAAQDDDTPGSGALLALMPPPTGGGEAEKVPVPLEHTDVQARVDAYLATVDVTQQFRNPYDTKIEAVYVFPLPQNAAVSEFIMIIGERKIRGILREKEEAKRLYEQAKHQGYNASLLTQQRPNLFTQKVANLEPGQRIDVKLSYFQTLAYADGVYSFVFPMVVGPRFNPPATTATGQGVGAVGYGRTGASGQSTEVSYLRPNQRTAHDIDLSLTLEAGLPVEEFRSHHHDVTTTRHDDGSITYALADHSDNRIPNRDFVLSYRVAGDDIRTNVLTHTDEATSENYFTMMLIPPAELGSLERQPMEMVFVIDCSGSMGGEPIAQAKAAIVAALDQLGPDDTFQIIRFSSDASQLGPQPIAATDKNRRHAKRYVRNLHSGGGTMMIEGIKAALDFPHDPERFRVVTFLTDGFIGNDRDIIGEVSKRVGPARIFSFGVGSSPNRYLMQRMAKQGRGAAAYLGLNDDAAAVMDTYFDRVSRPALTDVAIHFGNAEVSDVYPATLPDLFVGRPVVVTGKYTGTLDHVRVGGFAGGEKRVATIAPPDDNATHPALAQVWARQRIADLSDQMTFAGVRLQKELATEILDTALSHSLMSDYTAFVAIDAAHVTAGSSGVTVHHPVPVPDGVRYDTTVAK</sequence>
<dbReference type="SMART" id="SM00327">
    <property type="entry name" value="VWA"/>
    <property type="match status" value="1"/>
</dbReference>
<dbReference type="Proteomes" id="UP000541810">
    <property type="component" value="Unassembled WGS sequence"/>
</dbReference>
<dbReference type="EMBL" id="JACHGY010000001">
    <property type="protein sequence ID" value="MBB6429481.1"/>
    <property type="molecule type" value="Genomic_DNA"/>
</dbReference>
<evidence type="ECO:0000313" key="4">
    <source>
        <dbReference type="Proteomes" id="UP000541810"/>
    </source>
</evidence>
<dbReference type="PANTHER" id="PTHR45737:SF6">
    <property type="entry name" value="VON WILLEBRAND FACTOR A DOMAIN-CONTAINING PROTEIN 5A"/>
    <property type="match status" value="1"/>
</dbReference>
<keyword evidence="4" id="KW-1185">Reference proteome</keyword>
<dbReference type="SMART" id="SM00609">
    <property type="entry name" value="VIT"/>
    <property type="match status" value="1"/>
</dbReference>
<dbReference type="Pfam" id="PF13768">
    <property type="entry name" value="VWA_3"/>
    <property type="match status" value="1"/>
</dbReference>
<proteinExistence type="predicted"/>
<gene>
    <name evidence="3" type="ORF">HNQ40_001287</name>
</gene>
<feature type="domain" description="VIT" evidence="2">
    <location>
        <begin position="65"/>
        <end position="193"/>
    </location>
</feature>
<feature type="domain" description="VWFA" evidence="1">
    <location>
        <begin position="352"/>
        <end position="522"/>
    </location>
</feature>
<dbReference type="PROSITE" id="PS50234">
    <property type="entry name" value="VWFA"/>
    <property type="match status" value="1"/>
</dbReference>